<dbReference type="EMBL" id="VLTN01000051">
    <property type="protein sequence ID" value="KAA0148605.1"/>
    <property type="molecule type" value="Genomic_DNA"/>
</dbReference>
<dbReference type="InterPro" id="IPR021137">
    <property type="entry name" value="Ribosomal_bL35-like"/>
</dbReference>
<dbReference type="Proteomes" id="UP000323011">
    <property type="component" value="Unassembled WGS sequence"/>
</dbReference>
<keyword evidence="2" id="KW-0689">Ribosomal protein</keyword>
<dbReference type="GO" id="GO:1990904">
    <property type="term" value="C:ribonucleoprotein complex"/>
    <property type="evidence" value="ECO:0007669"/>
    <property type="project" value="UniProtKB-KW"/>
</dbReference>
<proteinExistence type="inferred from homology"/>
<evidence type="ECO:0008006" key="12">
    <source>
        <dbReference type="Google" id="ProtNLM"/>
    </source>
</evidence>
<comment type="caution">
    <text evidence="5">The sequence shown here is derived from an EMBL/GenBank/DDBJ whole genome shotgun (WGS) entry which is preliminary data.</text>
</comment>
<dbReference type="EMBL" id="VLTO01000106">
    <property type="protein sequence ID" value="KAA0163964.1"/>
    <property type="molecule type" value="Genomic_DNA"/>
</dbReference>
<dbReference type="GO" id="GO:0003735">
    <property type="term" value="F:structural constituent of ribosome"/>
    <property type="evidence" value="ECO:0007669"/>
    <property type="project" value="InterPro"/>
</dbReference>
<dbReference type="EMBL" id="VLTL01000196">
    <property type="protein sequence ID" value="KAA0153744.1"/>
    <property type="molecule type" value="Genomic_DNA"/>
</dbReference>
<evidence type="ECO:0000313" key="7">
    <source>
        <dbReference type="EMBL" id="KAA0163964.1"/>
    </source>
</evidence>
<dbReference type="Gene3D" id="4.10.410.60">
    <property type="match status" value="1"/>
</dbReference>
<evidence type="ECO:0000313" key="6">
    <source>
        <dbReference type="EMBL" id="KAA0153744.1"/>
    </source>
</evidence>
<comment type="similarity">
    <text evidence="1">Belongs to the bacterial ribosomal protein bL35 family.</text>
</comment>
<organism evidence="5 11">
    <name type="scientific">Cafeteria roenbergensis</name>
    <name type="common">Marine flagellate</name>
    <dbReference type="NCBI Taxonomy" id="33653"/>
    <lineage>
        <taxon>Eukaryota</taxon>
        <taxon>Sar</taxon>
        <taxon>Stramenopiles</taxon>
        <taxon>Bigyra</taxon>
        <taxon>Opalozoa</taxon>
        <taxon>Bicosoecida</taxon>
        <taxon>Cafeteriaceae</taxon>
        <taxon>Cafeteria</taxon>
    </lineage>
</organism>
<evidence type="ECO:0000313" key="8">
    <source>
        <dbReference type="Proteomes" id="UP000322899"/>
    </source>
</evidence>
<keyword evidence="3" id="KW-0687">Ribonucleoprotein</keyword>
<keyword evidence="9" id="KW-1185">Reference proteome</keyword>
<dbReference type="Proteomes" id="UP000322899">
    <property type="component" value="Unassembled WGS sequence"/>
</dbReference>
<evidence type="ECO:0000313" key="11">
    <source>
        <dbReference type="Proteomes" id="UP000325113"/>
    </source>
</evidence>
<evidence type="ECO:0000256" key="3">
    <source>
        <dbReference type="ARBA" id="ARBA00023274"/>
    </source>
</evidence>
<dbReference type="Proteomes" id="UP000324907">
    <property type="component" value="Unassembled WGS sequence"/>
</dbReference>
<dbReference type="EMBL" id="VLTM01000116">
    <property type="protein sequence ID" value="KAA0151190.1"/>
    <property type="molecule type" value="Genomic_DNA"/>
</dbReference>
<dbReference type="AlphaFoldDB" id="A0A5A8CGD3"/>
<reference evidence="8 9" key="1">
    <citation type="submission" date="2019-07" db="EMBL/GenBank/DDBJ databases">
        <title>Genomes of Cafeteria roenbergensis.</title>
        <authorList>
            <person name="Fischer M.G."/>
            <person name="Hackl T."/>
            <person name="Roman M."/>
        </authorList>
    </citation>
    <scope>NUCLEOTIDE SEQUENCE [LARGE SCALE GENOMIC DNA]</scope>
    <source>
        <strain evidence="4 9">BVI</strain>
        <strain evidence="5 11">Cflag</strain>
        <strain evidence="7 8">E4-10P</strain>
        <strain evidence="6 10">RCC970-E3</strain>
    </source>
</reference>
<evidence type="ECO:0000313" key="4">
    <source>
        <dbReference type="EMBL" id="KAA0148605.1"/>
    </source>
</evidence>
<dbReference type="Proteomes" id="UP000325113">
    <property type="component" value="Unassembled WGS sequence"/>
</dbReference>
<evidence type="ECO:0000313" key="5">
    <source>
        <dbReference type="EMBL" id="KAA0151190.1"/>
    </source>
</evidence>
<dbReference type="InterPro" id="IPR037229">
    <property type="entry name" value="Ribosomal_bL35_sf"/>
</dbReference>
<evidence type="ECO:0000256" key="2">
    <source>
        <dbReference type="ARBA" id="ARBA00022980"/>
    </source>
</evidence>
<evidence type="ECO:0000313" key="10">
    <source>
        <dbReference type="Proteomes" id="UP000324907"/>
    </source>
</evidence>
<dbReference type="Pfam" id="PF01632">
    <property type="entry name" value="Ribosomal_L35p"/>
    <property type="match status" value="1"/>
</dbReference>
<name>A0A5A8CGD3_CAFRO</name>
<evidence type="ECO:0000256" key="1">
    <source>
        <dbReference type="ARBA" id="ARBA00006598"/>
    </source>
</evidence>
<dbReference type="GO" id="GO:0005840">
    <property type="term" value="C:ribosome"/>
    <property type="evidence" value="ECO:0007669"/>
    <property type="project" value="UniProtKB-KW"/>
</dbReference>
<sequence length="107" mass="11761">MAAARSFGRILDPMLTIRQMSRDLAPRKRVLLVKQYDITVRGLKAGKVSSSAAKRFGVQKSGRITRAHAFKVHKNTHKSRGHVNRLGANGEVTKADATTALRLLGLK</sequence>
<accession>A0A5A8CGD3</accession>
<dbReference type="GO" id="GO:0006412">
    <property type="term" value="P:translation"/>
    <property type="evidence" value="ECO:0007669"/>
    <property type="project" value="InterPro"/>
</dbReference>
<protein>
    <recommendedName>
        <fullName evidence="12">50S ribosomal protein L35</fullName>
    </recommendedName>
</protein>
<gene>
    <name evidence="7" type="ORF">FNF27_07857</name>
    <name evidence="6" type="ORF">FNF28_06916</name>
    <name evidence="4" type="ORF">FNF29_06543</name>
    <name evidence="5" type="ORF">FNF31_06879</name>
</gene>
<dbReference type="SUPFAM" id="SSF143034">
    <property type="entry name" value="L35p-like"/>
    <property type="match status" value="1"/>
</dbReference>
<evidence type="ECO:0000313" key="9">
    <source>
        <dbReference type="Proteomes" id="UP000323011"/>
    </source>
</evidence>